<dbReference type="GO" id="GO:0004821">
    <property type="term" value="F:histidine-tRNA ligase activity"/>
    <property type="evidence" value="ECO:0007669"/>
    <property type="project" value="TreeGrafter"/>
</dbReference>
<feature type="binding site" evidence="9">
    <location>
        <position position="135"/>
    </location>
    <ligand>
        <name>L-histidine</name>
        <dbReference type="ChEBI" id="CHEBI:57595"/>
    </ligand>
</feature>
<evidence type="ECO:0000256" key="1">
    <source>
        <dbReference type="ARBA" id="ARBA00004496"/>
    </source>
</evidence>
<keyword evidence="8" id="KW-0368">Histidine biosynthesis</keyword>
<dbReference type="PANTHER" id="PTHR43707">
    <property type="entry name" value="HISTIDYL-TRNA SYNTHETASE"/>
    <property type="match status" value="1"/>
</dbReference>
<dbReference type="EMBL" id="NFZW01000005">
    <property type="protein sequence ID" value="RFA38020.1"/>
    <property type="molecule type" value="Genomic_DNA"/>
</dbReference>
<dbReference type="InterPro" id="IPR045864">
    <property type="entry name" value="aa-tRNA-synth_II/BPL/LPL"/>
</dbReference>
<dbReference type="UniPathway" id="UPA00031">
    <property type="reaction ID" value="UER00006"/>
</dbReference>
<dbReference type="Pfam" id="PF13393">
    <property type="entry name" value="tRNA-synt_His"/>
    <property type="match status" value="1"/>
</dbReference>
<comment type="function">
    <text evidence="7 8">Required for the first step of histidine biosynthesis. May allow the feedback regulation of ATP phosphoribosyltransferase activity by histidine.</text>
</comment>
<dbReference type="PANTHER" id="PTHR43707:SF1">
    <property type="entry name" value="HISTIDINE--TRNA LIGASE, MITOCHONDRIAL-RELATED"/>
    <property type="match status" value="1"/>
</dbReference>
<evidence type="ECO:0000313" key="12">
    <source>
        <dbReference type="Proteomes" id="UP000256763"/>
    </source>
</evidence>
<comment type="caution">
    <text evidence="11">The sequence shown here is derived from an EMBL/GenBank/DDBJ whole genome shotgun (WGS) entry which is preliminary data.</text>
</comment>
<accession>A0A3E0WYE1</accession>
<dbReference type="CDD" id="cd00773">
    <property type="entry name" value="HisRS-like_core"/>
    <property type="match status" value="1"/>
</dbReference>
<organism evidence="11 12">
    <name type="scientific">Alkalilimnicola ehrlichii</name>
    <dbReference type="NCBI Taxonomy" id="351052"/>
    <lineage>
        <taxon>Bacteria</taxon>
        <taxon>Pseudomonadati</taxon>
        <taxon>Pseudomonadota</taxon>
        <taxon>Gammaproteobacteria</taxon>
        <taxon>Chromatiales</taxon>
        <taxon>Ectothiorhodospiraceae</taxon>
        <taxon>Alkalilimnicola</taxon>
    </lineage>
</organism>
<keyword evidence="11" id="KW-0328">Glycosyltransferase</keyword>
<comment type="miscellaneous">
    <text evidence="8">This function is generally fulfilled by the C-terminal part of HisG, which is missing in some bacteria such as this one.</text>
</comment>
<evidence type="ECO:0000256" key="7">
    <source>
        <dbReference type="ARBA" id="ARBA00025246"/>
    </source>
</evidence>
<evidence type="ECO:0000256" key="8">
    <source>
        <dbReference type="HAMAP-Rule" id="MF_00125"/>
    </source>
</evidence>
<sequence>MKESAFSTDNRWLLPEGVDEVLPPRASALEDLRRQLLDRFSSWGYELIIPPFIEFLDSLLTGVGHDLDLQTFKVTDQMSGRMMGVRADMTPQAARIDAHQLKREGPVRLCYIGTVLRTRPYGLGRSRDPLQVGAELFGHAGVESDLEIISLMLETLAITGVTAPHLDIGHVGIFRGLAREANLSADVEAQLFDALQRKARVEIEDILAESNVAAPQRDMLSALQDLNGGVEILDHAQRALHSAGAEVQAALKTLWSAASALERRHPQVPLHFDLAELRAYQYQTGIVFAAFAPGLGQEIARGGRYDEIGKVFGRARPATGFSADLKTLLAIGDYQASPPPQGILVPWSDEPALLELVRDLRAQGERVVWALPGQQEGARAMGCDRVVKQGPSGWQVEAV</sequence>
<proteinExistence type="inferred from homology"/>
<dbReference type="Proteomes" id="UP000256763">
    <property type="component" value="Unassembled WGS sequence"/>
</dbReference>
<dbReference type="InterPro" id="IPR004517">
    <property type="entry name" value="HisZ"/>
</dbReference>
<protein>
    <recommendedName>
        <fullName evidence="5 8">ATP phosphoribosyltransferase regulatory subunit</fullName>
    </recommendedName>
</protein>
<keyword evidence="8" id="KW-0028">Amino-acid biosynthesis</keyword>
<evidence type="ECO:0000313" key="11">
    <source>
        <dbReference type="EMBL" id="RFA38020.1"/>
    </source>
</evidence>
<feature type="domain" description="Class II Histidinyl-tRNA synthetase (HisRS)-like catalytic core" evidence="10">
    <location>
        <begin position="17"/>
        <end position="328"/>
    </location>
</feature>
<dbReference type="Gene3D" id="3.30.930.10">
    <property type="entry name" value="Bira Bifunctional Protein, Domain 2"/>
    <property type="match status" value="1"/>
</dbReference>
<keyword evidence="6 8" id="KW-0963">Cytoplasm</keyword>
<evidence type="ECO:0000256" key="3">
    <source>
        <dbReference type="ARBA" id="ARBA00005539"/>
    </source>
</evidence>
<name>A0A3E0WYE1_9GAMM</name>
<comment type="pathway">
    <text evidence="2 8">Amino-acid biosynthesis; L-histidine biosynthesis; L-histidine from 5-phospho-alpha-D-ribose 1-diphosphate: step 1/9.</text>
</comment>
<dbReference type="NCBIfam" id="NF009086">
    <property type="entry name" value="PRK12421.1"/>
    <property type="match status" value="1"/>
</dbReference>
<feature type="binding site" evidence="9">
    <location>
        <position position="131"/>
    </location>
    <ligand>
        <name>L-histidine</name>
        <dbReference type="ChEBI" id="CHEBI:57595"/>
    </ligand>
</feature>
<evidence type="ECO:0000256" key="6">
    <source>
        <dbReference type="ARBA" id="ARBA00022490"/>
    </source>
</evidence>
<evidence type="ECO:0000259" key="10">
    <source>
        <dbReference type="Pfam" id="PF13393"/>
    </source>
</evidence>
<keyword evidence="11" id="KW-0808">Transferase</keyword>
<dbReference type="GO" id="GO:0016757">
    <property type="term" value="F:glycosyltransferase activity"/>
    <property type="evidence" value="ECO:0007669"/>
    <property type="project" value="UniProtKB-KW"/>
</dbReference>
<gene>
    <name evidence="8" type="primary">hisZ</name>
    <name evidence="11" type="ORF">CAL65_06610</name>
</gene>
<comment type="subcellular location">
    <subcellularLocation>
        <location evidence="1 8">Cytoplasm</location>
    </subcellularLocation>
</comment>
<evidence type="ECO:0000256" key="2">
    <source>
        <dbReference type="ARBA" id="ARBA00004667"/>
    </source>
</evidence>
<comment type="subunit">
    <text evidence="4 8">Heteromultimer composed of HisG and HisZ subunits.</text>
</comment>
<evidence type="ECO:0000256" key="5">
    <source>
        <dbReference type="ARBA" id="ARBA00020397"/>
    </source>
</evidence>
<feature type="binding site" evidence="9">
    <location>
        <position position="117"/>
    </location>
    <ligand>
        <name>L-histidine</name>
        <dbReference type="ChEBI" id="CHEBI:57595"/>
    </ligand>
</feature>
<dbReference type="GO" id="GO:0000105">
    <property type="term" value="P:L-histidine biosynthetic process"/>
    <property type="evidence" value="ECO:0007669"/>
    <property type="project" value="UniProtKB-UniRule"/>
</dbReference>
<dbReference type="SUPFAM" id="SSF55681">
    <property type="entry name" value="Class II aaRS and biotin synthetases"/>
    <property type="match status" value="1"/>
</dbReference>
<dbReference type="NCBIfam" id="NF008935">
    <property type="entry name" value="PRK12292.1-1"/>
    <property type="match status" value="1"/>
</dbReference>
<comment type="similarity">
    <text evidence="3 8">Belongs to the class-II aminoacyl-tRNA synthetase family. HisZ subfamily.</text>
</comment>
<reference evidence="12" key="1">
    <citation type="submission" date="2017-05" db="EMBL/GenBank/DDBJ databases">
        <authorList>
            <person name="Sharma S."/>
            <person name="Sidhu C."/>
            <person name="Pinnaka A.K."/>
        </authorList>
    </citation>
    <scope>NUCLEOTIDE SEQUENCE [LARGE SCALE GENOMIC DNA]</scope>
    <source>
        <strain evidence="12">AK93</strain>
    </source>
</reference>
<dbReference type="RefSeq" id="WP_116301333.1">
    <property type="nucleotide sequence ID" value="NZ_NFZV01000004.1"/>
</dbReference>
<dbReference type="PIRSF" id="PIRSF001549">
    <property type="entry name" value="His-tRNA_synth"/>
    <property type="match status" value="1"/>
</dbReference>
<feature type="binding site" evidence="9">
    <location>
        <position position="278"/>
    </location>
    <ligand>
        <name>L-histidine</name>
        <dbReference type="ChEBI" id="CHEBI:57595"/>
    </ligand>
</feature>
<dbReference type="InterPro" id="IPR041715">
    <property type="entry name" value="HisRS-like_core"/>
</dbReference>
<dbReference type="InterPro" id="IPR004516">
    <property type="entry name" value="HisRS/HisZ"/>
</dbReference>
<dbReference type="HAMAP" id="MF_00125">
    <property type="entry name" value="HisZ"/>
    <property type="match status" value="1"/>
</dbReference>
<evidence type="ECO:0000256" key="9">
    <source>
        <dbReference type="PIRSR" id="PIRSR001549-1"/>
    </source>
</evidence>
<dbReference type="AlphaFoldDB" id="A0A3E0WYE1"/>
<keyword evidence="12" id="KW-1185">Reference proteome</keyword>
<dbReference type="NCBIfam" id="TIGR00443">
    <property type="entry name" value="hisZ_biosyn_reg"/>
    <property type="match status" value="1"/>
</dbReference>
<feature type="binding site" evidence="9">
    <location>
        <begin position="88"/>
        <end position="90"/>
    </location>
    <ligand>
        <name>L-histidine</name>
        <dbReference type="ChEBI" id="CHEBI:57595"/>
    </ligand>
</feature>
<dbReference type="GO" id="GO:0006427">
    <property type="term" value="P:histidyl-tRNA aminoacylation"/>
    <property type="evidence" value="ECO:0007669"/>
    <property type="project" value="TreeGrafter"/>
</dbReference>
<evidence type="ECO:0000256" key="4">
    <source>
        <dbReference type="ARBA" id="ARBA00011496"/>
    </source>
</evidence>
<dbReference type="GO" id="GO:0005737">
    <property type="term" value="C:cytoplasm"/>
    <property type="evidence" value="ECO:0007669"/>
    <property type="project" value="UniProtKB-SubCell"/>
</dbReference>
<dbReference type="OrthoDB" id="9769617at2"/>